<gene>
    <name evidence="2" type="ORF">R1flu_026166</name>
</gene>
<reference evidence="2 3" key="1">
    <citation type="submission" date="2024-09" db="EMBL/GenBank/DDBJ databases">
        <title>Chromosome-scale assembly of Riccia fluitans.</title>
        <authorList>
            <person name="Paukszto L."/>
            <person name="Sawicki J."/>
            <person name="Karawczyk K."/>
            <person name="Piernik-Szablinska J."/>
            <person name="Szczecinska M."/>
            <person name="Mazdziarz M."/>
        </authorList>
    </citation>
    <scope>NUCLEOTIDE SEQUENCE [LARGE SCALE GENOMIC DNA]</scope>
    <source>
        <strain evidence="2">Rf_01</strain>
        <tissue evidence="2">Aerial parts of the thallus</tissue>
    </source>
</reference>
<name>A0ABD1XFX5_9MARC</name>
<feature type="region of interest" description="Disordered" evidence="1">
    <location>
        <begin position="1"/>
        <end position="66"/>
    </location>
</feature>
<accession>A0ABD1XFX5</accession>
<evidence type="ECO:0000313" key="2">
    <source>
        <dbReference type="EMBL" id="KAL2607593.1"/>
    </source>
</evidence>
<dbReference type="Proteomes" id="UP001605036">
    <property type="component" value="Unassembled WGS sequence"/>
</dbReference>
<protein>
    <submittedName>
        <fullName evidence="2">Uncharacterized protein</fullName>
    </submittedName>
</protein>
<evidence type="ECO:0000256" key="1">
    <source>
        <dbReference type="SAM" id="MobiDB-lite"/>
    </source>
</evidence>
<organism evidence="2 3">
    <name type="scientific">Riccia fluitans</name>
    <dbReference type="NCBI Taxonomy" id="41844"/>
    <lineage>
        <taxon>Eukaryota</taxon>
        <taxon>Viridiplantae</taxon>
        <taxon>Streptophyta</taxon>
        <taxon>Embryophyta</taxon>
        <taxon>Marchantiophyta</taxon>
        <taxon>Marchantiopsida</taxon>
        <taxon>Marchantiidae</taxon>
        <taxon>Marchantiales</taxon>
        <taxon>Ricciaceae</taxon>
        <taxon>Riccia</taxon>
    </lineage>
</organism>
<keyword evidence="3" id="KW-1185">Reference proteome</keyword>
<proteinExistence type="predicted"/>
<comment type="caution">
    <text evidence="2">The sequence shown here is derived from an EMBL/GenBank/DDBJ whole genome shotgun (WGS) entry which is preliminary data.</text>
</comment>
<dbReference type="EMBL" id="JBHFFA010000008">
    <property type="protein sequence ID" value="KAL2607593.1"/>
    <property type="molecule type" value="Genomic_DNA"/>
</dbReference>
<dbReference type="AlphaFoldDB" id="A0ABD1XFX5"/>
<evidence type="ECO:0000313" key="3">
    <source>
        <dbReference type="Proteomes" id="UP001605036"/>
    </source>
</evidence>
<sequence length="97" mass="10662">MAESFECQPQAPSKPEPPTEDIPSDSVPPNDSAPPTEAHAPLNQEASSRFNSGIRKRKKQKARDHDCGTEAFAGVSEKMVLVEERKLEFLVRTGNLT</sequence>